<proteinExistence type="predicted"/>
<reference evidence="5 6" key="1">
    <citation type="submission" date="2015-07" db="EMBL/GenBank/DDBJ databases">
        <title>Emmonsia species relationships and genome sequence.</title>
        <authorList>
            <person name="Cuomo C.A."/>
            <person name="Schwartz I.S."/>
            <person name="Kenyon C."/>
            <person name="de Hoog G.S."/>
            <person name="Govender N.P."/>
            <person name="Botha A."/>
            <person name="Moreno L."/>
            <person name="de Vries M."/>
            <person name="Munoz J.F."/>
            <person name="Stielow J.B."/>
        </authorList>
    </citation>
    <scope>NUCLEOTIDE SEQUENCE [LARGE SCALE GENOMIC DNA]</scope>
    <source>
        <strain evidence="5 6">CBS 136260</strain>
    </source>
</reference>
<dbReference type="OrthoDB" id="623670at2759"/>
<dbReference type="AlphaFoldDB" id="A0A1B7NNM1"/>
<dbReference type="SUPFAM" id="SSF50685">
    <property type="entry name" value="Barwin-like endoglucanases"/>
    <property type="match status" value="1"/>
</dbReference>
<sequence>MPSSISSSISSLARTISSTSIHSLRDDHLHPSADRSAPSIPQPEPATIKHVKTGSAQVSVTETPRRKPIAIPAATTTTTTTITAIPYRDSPSAEDGTDGGASPPGRTFFDKLKRPFAQLSTASWRPHAPPSSSSSSSSPHIRKLKDKLPFQSNKKKQRIFLGAIASLILLHLILIIALAVGLSNKDALPYSNLPLPTAHGGPYTGDLTYYTPGLGACGIDSNDSESVCAVSWQLYDAVSTGTDPNANPLCGKKLRLRKGDRSVDVTVVDRCVDCKLNDIDVSPSVFERLDSQEHGRVDVQWAWLEDTPLPRQPM</sequence>
<dbReference type="EMBL" id="LGUA01001538">
    <property type="protein sequence ID" value="OAX78414.1"/>
    <property type="molecule type" value="Genomic_DNA"/>
</dbReference>
<feature type="region of interest" description="Disordered" evidence="2">
    <location>
        <begin position="21"/>
        <end position="108"/>
    </location>
</feature>
<feature type="compositionally biased region" description="Basic and acidic residues" evidence="2">
    <location>
        <begin position="23"/>
        <end position="33"/>
    </location>
</feature>
<name>A0A1B7NNM1_9EURO</name>
<keyword evidence="3" id="KW-0812">Transmembrane</keyword>
<dbReference type="PANTHER" id="PTHR31836:SF27">
    <property type="entry name" value="RLPA-LIKE PROTEIN DOUBLE-PSI BETA-BARREL DOMAIN-CONTAINING PROTEIN"/>
    <property type="match status" value="1"/>
</dbReference>
<gene>
    <name evidence="5" type="ORF">ACJ72_07278</name>
</gene>
<evidence type="ECO:0000313" key="5">
    <source>
        <dbReference type="EMBL" id="OAX78414.1"/>
    </source>
</evidence>
<evidence type="ECO:0000259" key="4">
    <source>
        <dbReference type="Pfam" id="PF03330"/>
    </source>
</evidence>
<feature type="domain" description="RlpA-like protein double-psi beta-barrel" evidence="4">
    <location>
        <begin position="252"/>
        <end position="301"/>
    </location>
</feature>
<dbReference type="Gene3D" id="2.40.40.10">
    <property type="entry name" value="RlpA-like domain"/>
    <property type="match status" value="1"/>
</dbReference>
<comment type="caution">
    <text evidence="5">The sequence shown here is derived from an EMBL/GenBank/DDBJ whole genome shotgun (WGS) entry which is preliminary data.</text>
</comment>
<organism evidence="5 6">
    <name type="scientific">Emergomyces africanus</name>
    <dbReference type="NCBI Taxonomy" id="1955775"/>
    <lineage>
        <taxon>Eukaryota</taxon>
        <taxon>Fungi</taxon>
        <taxon>Dikarya</taxon>
        <taxon>Ascomycota</taxon>
        <taxon>Pezizomycotina</taxon>
        <taxon>Eurotiomycetes</taxon>
        <taxon>Eurotiomycetidae</taxon>
        <taxon>Onygenales</taxon>
        <taxon>Ajellomycetaceae</taxon>
        <taxon>Emergomyces</taxon>
    </lineage>
</organism>
<dbReference type="Pfam" id="PF03330">
    <property type="entry name" value="DPBB_1"/>
    <property type="match status" value="1"/>
</dbReference>
<keyword evidence="1" id="KW-0732">Signal</keyword>
<evidence type="ECO:0000256" key="3">
    <source>
        <dbReference type="SAM" id="Phobius"/>
    </source>
</evidence>
<dbReference type="CDD" id="cd22191">
    <property type="entry name" value="DPBB_RlpA_EXP_N-like"/>
    <property type="match status" value="1"/>
</dbReference>
<dbReference type="InterPro" id="IPR051477">
    <property type="entry name" value="Expansin_CellWall"/>
</dbReference>
<feature type="compositionally biased region" description="Low complexity" evidence="2">
    <location>
        <begin position="130"/>
        <end position="139"/>
    </location>
</feature>
<dbReference type="InterPro" id="IPR009009">
    <property type="entry name" value="RlpA-like_DPBB"/>
</dbReference>
<keyword evidence="6" id="KW-1185">Reference proteome</keyword>
<evidence type="ECO:0000256" key="1">
    <source>
        <dbReference type="ARBA" id="ARBA00022729"/>
    </source>
</evidence>
<accession>A0A1B7NNM1</accession>
<feature type="region of interest" description="Disordered" evidence="2">
    <location>
        <begin position="120"/>
        <end position="148"/>
    </location>
</feature>
<keyword evidence="3" id="KW-1133">Transmembrane helix</keyword>
<evidence type="ECO:0000313" key="6">
    <source>
        <dbReference type="Proteomes" id="UP000091918"/>
    </source>
</evidence>
<dbReference type="PANTHER" id="PTHR31836">
    <property type="match status" value="1"/>
</dbReference>
<feature type="compositionally biased region" description="Low complexity" evidence="2">
    <location>
        <begin position="69"/>
        <end position="86"/>
    </location>
</feature>
<dbReference type="InterPro" id="IPR036908">
    <property type="entry name" value="RlpA-like_sf"/>
</dbReference>
<keyword evidence="3" id="KW-0472">Membrane</keyword>
<dbReference type="Proteomes" id="UP000091918">
    <property type="component" value="Unassembled WGS sequence"/>
</dbReference>
<protein>
    <recommendedName>
        <fullName evidence="4">RlpA-like protein double-psi beta-barrel domain-containing protein</fullName>
    </recommendedName>
</protein>
<evidence type="ECO:0000256" key="2">
    <source>
        <dbReference type="SAM" id="MobiDB-lite"/>
    </source>
</evidence>
<feature type="transmembrane region" description="Helical" evidence="3">
    <location>
        <begin position="159"/>
        <end position="182"/>
    </location>
</feature>
<dbReference type="STRING" id="1658172.A0A1B7NNM1"/>